<dbReference type="GO" id="GO:0005525">
    <property type="term" value="F:GTP binding"/>
    <property type="evidence" value="ECO:0007669"/>
    <property type="project" value="InterPro"/>
</dbReference>
<keyword evidence="2" id="KW-0251">Elongation factor</keyword>
<dbReference type="HOGENOM" id="CLU_077867_0_0_2"/>
<evidence type="ECO:0000313" key="2">
    <source>
        <dbReference type="EMBL" id="AEB67987.1"/>
    </source>
</evidence>
<evidence type="ECO:0000313" key="3">
    <source>
        <dbReference type="Proteomes" id="UP000007807"/>
    </source>
</evidence>
<gene>
    <name evidence="2" type="ordered locus">MCON_1292</name>
</gene>
<accession>F4C0H6</accession>
<dbReference type="Gene3D" id="2.40.30.10">
    <property type="entry name" value="Translation factors"/>
    <property type="match status" value="1"/>
</dbReference>
<dbReference type="GO" id="GO:0003746">
    <property type="term" value="F:translation elongation factor activity"/>
    <property type="evidence" value="ECO:0007669"/>
    <property type="project" value="UniProtKB-KW"/>
</dbReference>
<dbReference type="RefSeq" id="WP_013719036.1">
    <property type="nucleotide sequence ID" value="NC_015416.1"/>
</dbReference>
<sequence length="386" mass="42837">MGTPFAAGDDSVLFFRDSLSSSSRSDRSAPHIAGSLLSPYKSSIDGNEKALSCHRKTYYPKDRFRHCMSNLNVAILGAPEYGKELGKKGTVSDLTFYNLKKGENTVTLIEPSRYPERIAPLFYAISMSQKILLIVDQMDPAFGETVLMLDSLGKKDGMVILRNFIDKDRVMPFIKGTVVDSYEFLDDDKNALRESLLALSEKIKTSYDSPTGTMPVDHFFNVRGIGTVVLGSVAEGTLKKHDELMVLPGEKTAQVRSIQKHDEDFDVAGVGERTGIALKGVDVEDLDRGTILTNDKSIKKVSEISAMARIVKYWPSPLKEGMVLHIGHWMQFVPARVQEVLPEADWHRAELKLKLDKMLVFRPGAKAVLTYPEGGKLRVVGTIDLP</sequence>
<dbReference type="GeneID" id="10460913"/>
<dbReference type="Gene3D" id="3.40.50.300">
    <property type="entry name" value="P-loop containing nucleotide triphosphate hydrolases"/>
    <property type="match status" value="1"/>
</dbReference>
<dbReference type="InterPro" id="IPR009000">
    <property type="entry name" value="Transl_B-barrel_sf"/>
</dbReference>
<dbReference type="AlphaFoldDB" id="F4C0H6"/>
<protein>
    <submittedName>
        <fullName evidence="2">Elongation factor Tu, domain 2 protein</fullName>
    </submittedName>
</protein>
<evidence type="ECO:0000259" key="1">
    <source>
        <dbReference type="Pfam" id="PF03144"/>
    </source>
</evidence>
<dbReference type="InterPro" id="IPR050055">
    <property type="entry name" value="EF-Tu_GTPase"/>
</dbReference>
<proteinExistence type="predicted"/>
<keyword evidence="3" id="KW-1185">Reference proteome</keyword>
<dbReference type="PANTHER" id="PTHR43721:SF11">
    <property type="entry name" value="SELENOCYSTEINE-SPECIFIC ELONGATION FACTOR"/>
    <property type="match status" value="1"/>
</dbReference>
<dbReference type="Proteomes" id="UP000007807">
    <property type="component" value="Chromosome"/>
</dbReference>
<dbReference type="CDD" id="cd03696">
    <property type="entry name" value="SelB_II"/>
    <property type="match status" value="1"/>
</dbReference>
<dbReference type="SUPFAM" id="SSF50447">
    <property type="entry name" value="Translation proteins"/>
    <property type="match status" value="1"/>
</dbReference>
<dbReference type="InterPro" id="IPR027417">
    <property type="entry name" value="P-loop_NTPase"/>
</dbReference>
<keyword evidence="2" id="KW-0648">Protein biosynthesis</keyword>
<dbReference type="KEGG" id="mcj:MCON_1292"/>
<name>F4C0H6_METSG</name>
<dbReference type="InParanoid" id="F4C0H6"/>
<organism evidence="2 3">
    <name type="scientific">Methanothrix soehngenii (strain ATCC 5969 / DSM 3671 / JCM 10134 / NBRC 103675 / OCM 69 / GP-6)</name>
    <name type="common">Methanosaeta concilii</name>
    <dbReference type="NCBI Taxonomy" id="990316"/>
    <lineage>
        <taxon>Archaea</taxon>
        <taxon>Methanobacteriati</taxon>
        <taxon>Methanobacteriota</taxon>
        <taxon>Stenosarchaea group</taxon>
        <taxon>Methanomicrobia</taxon>
        <taxon>Methanotrichales</taxon>
        <taxon>Methanotrichaceae</taxon>
        <taxon>Methanothrix</taxon>
    </lineage>
</organism>
<dbReference type="Pfam" id="PF03144">
    <property type="entry name" value="GTP_EFTU_D2"/>
    <property type="match status" value="1"/>
</dbReference>
<dbReference type="STRING" id="990316.MCON_1292"/>
<reference evidence="2 3" key="1">
    <citation type="journal article" date="2011" name="J. Bacteriol.">
        <title>Complete genome sequence of Methanosaeta concilii, a specialist in aceticlastic methanogenesis.</title>
        <authorList>
            <person name="Barber R.D."/>
            <person name="Zhang L."/>
            <person name="Harnack M."/>
            <person name="Olson M.V."/>
            <person name="Kaul R."/>
            <person name="Ingram-Smith C."/>
            <person name="Smith K.S."/>
        </authorList>
    </citation>
    <scope>NUCLEOTIDE SEQUENCE [LARGE SCALE GENOMIC DNA]</scope>
    <source>
        <strain evidence="3">ATCC 5969 / DSM 3671 / JCM 10134 / NBRC 103675 / OCM 69 / GP-6</strain>
    </source>
</reference>
<dbReference type="EMBL" id="CP002565">
    <property type="protein sequence ID" value="AEB67987.1"/>
    <property type="molecule type" value="Genomic_DNA"/>
</dbReference>
<dbReference type="InterPro" id="IPR004161">
    <property type="entry name" value="EFTu-like_2"/>
</dbReference>
<feature type="domain" description="Translation elongation factor EFTu-like" evidence="1">
    <location>
        <begin position="226"/>
        <end position="293"/>
    </location>
</feature>
<dbReference type="PANTHER" id="PTHR43721">
    <property type="entry name" value="ELONGATION FACTOR TU-RELATED"/>
    <property type="match status" value="1"/>
</dbReference>
<dbReference type="GO" id="GO:0001514">
    <property type="term" value="P:selenocysteine incorporation"/>
    <property type="evidence" value="ECO:0007669"/>
    <property type="project" value="TreeGrafter"/>
</dbReference>